<comment type="caution">
    <text evidence="4">The sequence shown here is derived from an EMBL/GenBank/DDBJ whole genome shotgun (WGS) entry which is preliminary data.</text>
</comment>
<name>A0A9P6UDH0_9FUNG</name>
<dbReference type="Proteomes" id="UP000807716">
    <property type="component" value="Unassembled WGS sequence"/>
</dbReference>
<dbReference type="InterPro" id="IPR036322">
    <property type="entry name" value="WD40_repeat_dom_sf"/>
</dbReference>
<dbReference type="AlphaFoldDB" id="A0A9P6UDH0"/>
<reference evidence="4" key="1">
    <citation type="journal article" date="2020" name="Fungal Divers.">
        <title>Resolving the Mortierellaceae phylogeny through synthesis of multi-gene phylogenetics and phylogenomics.</title>
        <authorList>
            <person name="Vandepol N."/>
            <person name="Liber J."/>
            <person name="Desiro A."/>
            <person name="Na H."/>
            <person name="Kennedy M."/>
            <person name="Barry K."/>
            <person name="Grigoriev I.V."/>
            <person name="Miller A.N."/>
            <person name="O'Donnell K."/>
            <person name="Stajich J.E."/>
            <person name="Bonito G."/>
        </authorList>
    </citation>
    <scope>NUCLEOTIDE SEQUENCE</scope>
    <source>
        <strain evidence="4">BC1065</strain>
    </source>
</reference>
<dbReference type="OrthoDB" id="25131at2759"/>
<dbReference type="InterPro" id="IPR039328">
    <property type="entry name" value="WDR89"/>
</dbReference>
<evidence type="ECO:0000313" key="4">
    <source>
        <dbReference type="EMBL" id="KAG0270588.1"/>
    </source>
</evidence>
<evidence type="ECO:0000256" key="2">
    <source>
        <dbReference type="ARBA" id="ARBA00022737"/>
    </source>
</evidence>
<dbReference type="InterPro" id="IPR015943">
    <property type="entry name" value="WD40/YVTN_repeat-like_dom_sf"/>
</dbReference>
<protein>
    <submittedName>
        <fullName evidence="4">WD repeat-containing protein 89</fullName>
    </submittedName>
</protein>
<keyword evidence="5" id="KW-1185">Reference proteome</keyword>
<evidence type="ECO:0000313" key="5">
    <source>
        <dbReference type="Proteomes" id="UP000807716"/>
    </source>
</evidence>
<dbReference type="InterPro" id="IPR001680">
    <property type="entry name" value="WD40_rpt"/>
</dbReference>
<dbReference type="SUPFAM" id="SSF50978">
    <property type="entry name" value="WD40 repeat-like"/>
    <property type="match status" value="1"/>
</dbReference>
<keyword evidence="1 3" id="KW-0853">WD repeat</keyword>
<proteinExistence type="predicted"/>
<evidence type="ECO:0000256" key="3">
    <source>
        <dbReference type="PROSITE-ProRule" id="PRU00221"/>
    </source>
</evidence>
<dbReference type="PANTHER" id="PTHR22889">
    <property type="entry name" value="WD REPEAT-CONTAINING PROTEIN 89"/>
    <property type="match status" value="1"/>
</dbReference>
<dbReference type="Gene3D" id="2.130.10.10">
    <property type="entry name" value="YVTN repeat-like/Quinoprotein amine dehydrogenase"/>
    <property type="match status" value="1"/>
</dbReference>
<accession>A0A9P6UDH0</accession>
<organism evidence="4 5">
    <name type="scientific">Actinomortierella ambigua</name>
    <dbReference type="NCBI Taxonomy" id="1343610"/>
    <lineage>
        <taxon>Eukaryota</taxon>
        <taxon>Fungi</taxon>
        <taxon>Fungi incertae sedis</taxon>
        <taxon>Mucoromycota</taxon>
        <taxon>Mortierellomycotina</taxon>
        <taxon>Mortierellomycetes</taxon>
        <taxon>Mortierellales</taxon>
        <taxon>Mortierellaceae</taxon>
        <taxon>Actinomortierella</taxon>
    </lineage>
</organism>
<keyword evidence="2" id="KW-0677">Repeat</keyword>
<dbReference type="PROSITE" id="PS50082">
    <property type="entry name" value="WD_REPEATS_2"/>
    <property type="match status" value="1"/>
</dbReference>
<dbReference type="EMBL" id="JAAAJB010000003">
    <property type="protein sequence ID" value="KAG0270588.1"/>
    <property type="molecule type" value="Genomic_DNA"/>
</dbReference>
<dbReference type="SMART" id="SM00320">
    <property type="entry name" value="WD40"/>
    <property type="match status" value="3"/>
</dbReference>
<evidence type="ECO:0000256" key="1">
    <source>
        <dbReference type="ARBA" id="ARBA00022574"/>
    </source>
</evidence>
<dbReference type="PANTHER" id="PTHR22889:SF0">
    <property type="entry name" value="WD REPEAT-CONTAINING PROTEIN 89"/>
    <property type="match status" value="1"/>
</dbReference>
<dbReference type="Pfam" id="PF00400">
    <property type="entry name" value="WD40"/>
    <property type="match status" value="2"/>
</dbReference>
<dbReference type="PROSITE" id="PS00678">
    <property type="entry name" value="WD_REPEATS_1"/>
    <property type="match status" value="1"/>
</dbReference>
<sequence length="295" mass="32465">MNDGVPPPIAITAAPTLIPPMSLRHSSAFSHGDIYIFDITANQSNLIVSASTHEIKLYNPSTLAINRVLKFHTDTISQVKAHGENFIFSSSKDGHAALWDLRTDGAPVQTYCSARKDPLLSFDLNCAEQILAAGTELNDEMYEAYIHFFDTRMAGNASTANNTAVKTFNESHSDDVTQIKFHPTNPMRLMSGSVDGLVCQMDISQEEDDAMEVVANTEASVHKIGYFGPQAEYIYALSHMETLSLWMSDQADMIHNFGDVRGVSNPGLGLTVDYMVDCQYDPITQRLFVLSGSNE</sequence>
<dbReference type="InterPro" id="IPR019775">
    <property type="entry name" value="WD40_repeat_CS"/>
</dbReference>
<gene>
    <name evidence="4" type="primary">WDR89</name>
    <name evidence="4" type="ORF">DFQ27_004300</name>
</gene>
<feature type="repeat" description="WD" evidence="3">
    <location>
        <begin position="69"/>
        <end position="103"/>
    </location>
</feature>